<sequence length="309" mass="34574">MISAKDFESSLHLECLVPSSRTEWDIRTPDLNRPGMQFCGFYEFFAFERPQLIGKVEMAYLEKQSPEERTKLLDKYCSYPIPCIIICRNQTPPPEFLAAAKAHDIPVYSSQMVTSKFTALAINYLNRRLAPHITRHGVLVDVYGVGVFLSGKSGVGKSEAALELIKRGHQLVADDVVDICRISDNRLIGTCPEKIRHLMEIRGIGVIDIKALYGIGAVAQSKTIDLIIELETWDENKAYDRIGIQDETIEIMGVRVPHQLMPIKPGRNLAIIVEVAARNLSLKRTGYNAARELSAVLQDETNEQGGSFE</sequence>
<protein>
    <submittedName>
        <fullName evidence="1">Hpr(Ser) kinase/phosphatase</fullName>
    </submittedName>
</protein>
<dbReference type="Proteomes" id="UP000192328">
    <property type="component" value="Unassembled WGS sequence"/>
</dbReference>
<comment type="caution">
    <text evidence="1">The sequence shown here is derived from an EMBL/GenBank/DDBJ whole genome shotgun (WGS) entry which is preliminary data.</text>
</comment>
<organism evidence="1 2">
    <name type="scientific">Aristaeella lactis</name>
    <dbReference type="NCBI Taxonomy" id="3046383"/>
    <lineage>
        <taxon>Bacteria</taxon>
        <taxon>Bacillati</taxon>
        <taxon>Bacillota</taxon>
        <taxon>Clostridia</taxon>
        <taxon>Eubacteriales</taxon>
        <taxon>Aristaeellaceae</taxon>
        <taxon>Aristaeella</taxon>
    </lineage>
</organism>
<keyword evidence="2" id="KW-1185">Reference proteome</keyword>
<keyword evidence="1" id="KW-0808">Transferase</keyword>
<dbReference type="EMBL" id="FWXZ01000001">
    <property type="protein sequence ID" value="SMC40217.1"/>
    <property type="molecule type" value="Genomic_DNA"/>
</dbReference>
<evidence type="ECO:0000313" key="1">
    <source>
        <dbReference type="EMBL" id="SMC40217.1"/>
    </source>
</evidence>
<accession>A0AC61PIM0</accession>
<keyword evidence="1" id="KW-0418">Kinase</keyword>
<gene>
    <name evidence="1" type="ORF">SAMN06297397_0665</name>
</gene>
<name>A0AC61PIM0_9FIRM</name>
<evidence type="ECO:0000313" key="2">
    <source>
        <dbReference type="Proteomes" id="UP000192328"/>
    </source>
</evidence>
<proteinExistence type="predicted"/>
<reference evidence="1" key="1">
    <citation type="submission" date="2017-04" db="EMBL/GenBank/DDBJ databases">
        <authorList>
            <person name="Varghese N."/>
            <person name="Submissions S."/>
        </authorList>
    </citation>
    <scope>NUCLEOTIDE SEQUENCE</scope>
    <source>
        <strain evidence="1">WTE2008</strain>
    </source>
</reference>